<evidence type="ECO:0000256" key="1">
    <source>
        <dbReference type="ARBA" id="ARBA00004141"/>
    </source>
</evidence>
<dbReference type="InterPro" id="IPR011990">
    <property type="entry name" value="TPR-like_helical_dom_sf"/>
</dbReference>
<dbReference type="InterPro" id="IPR046960">
    <property type="entry name" value="PPR_At4g14850-like_plant"/>
</dbReference>
<keyword evidence="7 9" id="KW-0472">Membrane</keyword>
<comment type="similarity">
    <text evidence="2">Belongs to the PPR family. PCMP-H subfamily.</text>
</comment>
<dbReference type="InterPro" id="IPR046849">
    <property type="entry name" value="E2_motif"/>
</dbReference>
<accession>A0A445DCM5</accession>
<proteinExistence type="inferred from homology"/>
<dbReference type="Proteomes" id="UP000289738">
    <property type="component" value="Chromosome A04"/>
</dbReference>
<dbReference type="Gene3D" id="1.25.40.10">
    <property type="entry name" value="Tetratricopeptide repeat domain"/>
    <property type="match status" value="3"/>
</dbReference>
<dbReference type="NCBIfam" id="TIGR00756">
    <property type="entry name" value="PPR"/>
    <property type="match status" value="3"/>
</dbReference>
<dbReference type="GO" id="GO:0046873">
    <property type="term" value="F:metal ion transmembrane transporter activity"/>
    <property type="evidence" value="ECO:0007669"/>
    <property type="project" value="InterPro"/>
</dbReference>
<organism evidence="11 12">
    <name type="scientific">Arachis hypogaea</name>
    <name type="common">Peanut</name>
    <dbReference type="NCBI Taxonomy" id="3818"/>
    <lineage>
        <taxon>Eukaryota</taxon>
        <taxon>Viridiplantae</taxon>
        <taxon>Streptophyta</taxon>
        <taxon>Embryophyta</taxon>
        <taxon>Tracheophyta</taxon>
        <taxon>Spermatophyta</taxon>
        <taxon>Magnoliopsida</taxon>
        <taxon>eudicotyledons</taxon>
        <taxon>Gunneridae</taxon>
        <taxon>Pentapetalae</taxon>
        <taxon>rosids</taxon>
        <taxon>fabids</taxon>
        <taxon>Fabales</taxon>
        <taxon>Fabaceae</taxon>
        <taxon>Papilionoideae</taxon>
        <taxon>50 kb inversion clade</taxon>
        <taxon>dalbergioids sensu lato</taxon>
        <taxon>Dalbergieae</taxon>
        <taxon>Pterocarpus clade</taxon>
        <taxon>Arachis</taxon>
    </lineage>
</organism>
<dbReference type="InterPro" id="IPR001727">
    <property type="entry name" value="GDT1-like"/>
</dbReference>
<evidence type="ECO:0000256" key="7">
    <source>
        <dbReference type="ARBA" id="ARBA00023136"/>
    </source>
</evidence>
<dbReference type="GO" id="GO:0003723">
    <property type="term" value="F:RNA binding"/>
    <property type="evidence" value="ECO:0007669"/>
    <property type="project" value="InterPro"/>
</dbReference>
<dbReference type="InterPro" id="IPR002885">
    <property type="entry name" value="PPR_rpt"/>
</dbReference>
<evidence type="ECO:0000256" key="3">
    <source>
        <dbReference type="ARBA" id="ARBA00009190"/>
    </source>
</evidence>
<feature type="transmembrane region" description="Helical" evidence="9">
    <location>
        <begin position="213"/>
        <end position="230"/>
    </location>
</feature>
<dbReference type="GO" id="GO:0008270">
    <property type="term" value="F:zinc ion binding"/>
    <property type="evidence" value="ECO:0007669"/>
    <property type="project" value="InterPro"/>
</dbReference>
<dbReference type="AlphaFoldDB" id="A0A445DCM5"/>
<feature type="repeat" description="PPR" evidence="8">
    <location>
        <begin position="916"/>
        <end position="950"/>
    </location>
</feature>
<dbReference type="PANTHER" id="PTHR47926:SF347">
    <property type="entry name" value="PENTATRICOPEPTIDE REPEAT-CONTAINING PROTEIN"/>
    <property type="match status" value="1"/>
</dbReference>
<dbReference type="FunFam" id="1.25.40.10:FF:000305">
    <property type="entry name" value="Pentatricopeptide repeat-containing protein mitochondrial"/>
    <property type="match status" value="1"/>
</dbReference>
<dbReference type="Pfam" id="PF01169">
    <property type="entry name" value="GDT1"/>
    <property type="match status" value="2"/>
</dbReference>
<evidence type="ECO:0000259" key="10">
    <source>
        <dbReference type="Pfam" id="PF14432"/>
    </source>
</evidence>
<name>A0A445DCM5_ARAHY</name>
<evidence type="ECO:0000256" key="5">
    <source>
        <dbReference type="ARBA" id="ARBA00022737"/>
    </source>
</evidence>
<gene>
    <name evidence="11" type="ORF">Ahy_A04g018037</name>
</gene>
<dbReference type="InterPro" id="IPR046848">
    <property type="entry name" value="E_motif"/>
</dbReference>
<feature type="repeat" description="PPR" evidence="8">
    <location>
        <begin position="431"/>
        <end position="465"/>
    </location>
</feature>
<dbReference type="Pfam" id="PF20430">
    <property type="entry name" value="Eplus_motif"/>
    <property type="match status" value="1"/>
</dbReference>
<comment type="caution">
    <text evidence="11">The sequence shown here is derived from an EMBL/GenBank/DDBJ whole genome shotgun (WGS) entry which is preliminary data.</text>
</comment>
<evidence type="ECO:0000256" key="9">
    <source>
        <dbReference type="SAM" id="Phobius"/>
    </source>
</evidence>
<evidence type="ECO:0000256" key="4">
    <source>
        <dbReference type="ARBA" id="ARBA00022692"/>
    </source>
</evidence>
<comment type="similarity">
    <text evidence="3">Belongs to the GDT1 family.</text>
</comment>
<evidence type="ECO:0000313" key="11">
    <source>
        <dbReference type="EMBL" id="RYR60949.1"/>
    </source>
</evidence>
<sequence length="1086" mass="121296">MACVSVPCKKANRNLNLQNQSKRALTRSNFLRSLTFPRNSSQNFLTATASCSSSSFAVEVTDPTMSRRFSFSNRATALAVLLCLFFFHLSPTFAQDTLAQNGKEDSGGSVDLGRRGKLWENDAVADAKDAGRAITFDDDGLGVFDAFFASLSMIIVSEIGDETFIIAALMAMRHPKSIVLSGALTALVVMTVLSTGLGRIVPNLISRKHTNSAATVLYAFFGLRLLYIAWRSSDSKSSQKKEMEEKSLKVDKGKVHFGGSFQDSSFILTFLAEWGDRSQIATIALATHKNAVGVAMGATIGHTICTSLAVVGGSMLASKISQRTVAMNDIICMGYRSWKYHVSQISVTNFLNATTPIHTPWRYSCSKLLHSTISYAPKSASRKPIGAFHASFIKNGTLQTINLVNHLLTLYVKHNKLDYAQKLFDEIPHRDTHTWTILISGFARTGSSVAAFDLFREMQEKDASPNHYTLSSVSKCCSAENNLSLGKEIHGWILRNGVDGDVVLKNSILDLYLKCKAFGYAERFFNLMNERDVVSWNIMIGAYLRVGDAEKSLEMFNNLPYKDVVSWNTIIDGLMQCGYETCALEQLYCMVEHGTEFTAATLSISLILTSSLSLLEIGKQLHGQALKYGFNCNGFVRSSLVEMYCKCGRMDKASIVLRDIPLNSLRIGNAGTEESNSEMISWSSMVSGYVWNGKYEDALKSFKSMVRELVVVEIRTVTTIISACASAGILEFGQQTHAYIQKIGHRIDAYVGSSLIDMYSKSGSLDDSWKIFRQILEPNVVLWTSMISGCALHSQGRQAISLFDEMLKEGILPNEVTFLGVLNACSHVGLLEEGYKYFRMMKDIYHYNLGVEHCTSMVDLYGRAGRLIEAKNFIFENGISHLTSVWKSLLSSCRLHKNFEMGKRVSEILLQLAPSDPGAYVLLSNMCSSNHRWDEAAKLRSLMHQRGVKKQPGQSWIQLRDQIHTFVMGDRSHPQDKEIYSYLDNLIGRLKEIGYSLDVNLVMQDVEEEQGEVLIGHHSEKLAVVFGIINTAPKMPIRIMKNLRICTDCHKFVKYASQLLEREIIVRDIHRFHHFRHGHCSCGDYW</sequence>
<keyword evidence="6 9" id="KW-1133">Transmembrane helix</keyword>
<dbReference type="Pfam" id="PF13041">
    <property type="entry name" value="PPR_2"/>
    <property type="match status" value="2"/>
</dbReference>
<dbReference type="Pfam" id="PF14432">
    <property type="entry name" value="DYW_deaminase"/>
    <property type="match status" value="1"/>
</dbReference>
<dbReference type="Pfam" id="PF20431">
    <property type="entry name" value="E_motif"/>
    <property type="match status" value="1"/>
</dbReference>
<feature type="repeat" description="PPR" evidence="8">
    <location>
        <begin position="532"/>
        <end position="566"/>
    </location>
</feature>
<feature type="repeat" description="PPR" evidence="8">
    <location>
        <begin position="678"/>
        <end position="712"/>
    </location>
</feature>
<dbReference type="GO" id="GO:0016020">
    <property type="term" value="C:membrane"/>
    <property type="evidence" value="ECO:0007669"/>
    <property type="project" value="UniProtKB-SubCell"/>
</dbReference>
<keyword evidence="5" id="KW-0677">Repeat</keyword>
<comment type="subcellular location">
    <subcellularLocation>
        <location evidence="1">Membrane</location>
        <topology evidence="1">Multi-pass membrane protein</topology>
    </subcellularLocation>
</comment>
<protein>
    <recommendedName>
        <fullName evidence="10">DYW domain-containing protein</fullName>
    </recommendedName>
</protein>
<dbReference type="STRING" id="3818.A0A445DCM5"/>
<feature type="transmembrane region" description="Helical" evidence="9">
    <location>
        <begin position="178"/>
        <end position="201"/>
    </location>
</feature>
<dbReference type="Pfam" id="PF01535">
    <property type="entry name" value="PPR"/>
    <property type="match status" value="7"/>
</dbReference>
<evidence type="ECO:0000256" key="2">
    <source>
        <dbReference type="ARBA" id="ARBA00006643"/>
    </source>
</evidence>
<dbReference type="PANTHER" id="PTHR47926">
    <property type="entry name" value="PENTATRICOPEPTIDE REPEAT-CONTAINING PROTEIN"/>
    <property type="match status" value="1"/>
</dbReference>
<reference evidence="11 12" key="1">
    <citation type="submission" date="2019-01" db="EMBL/GenBank/DDBJ databases">
        <title>Sequencing of cultivated peanut Arachis hypogaea provides insights into genome evolution and oil improvement.</title>
        <authorList>
            <person name="Chen X."/>
        </authorList>
    </citation>
    <scope>NUCLEOTIDE SEQUENCE [LARGE SCALE GENOMIC DNA]</scope>
    <source>
        <strain evidence="12">cv. Fuhuasheng</strain>
        <tissue evidence="11">Leaves</tissue>
    </source>
</reference>
<feature type="transmembrane region" description="Helical" evidence="9">
    <location>
        <begin position="146"/>
        <end position="171"/>
    </location>
</feature>
<dbReference type="GO" id="GO:0009451">
    <property type="term" value="P:RNA modification"/>
    <property type="evidence" value="ECO:0007669"/>
    <property type="project" value="InterPro"/>
</dbReference>
<feature type="domain" description="DYW" evidence="10">
    <location>
        <begin position="994"/>
        <end position="1086"/>
    </location>
</feature>
<evidence type="ECO:0000313" key="12">
    <source>
        <dbReference type="Proteomes" id="UP000289738"/>
    </source>
</evidence>
<keyword evidence="12" id="KW-1185">Reference proteome</keyword>
<feature type="repeat" description="PPR" evidence="8">
    <location>
        <begin position="779"/>
        <end position="813"/>
    </location>
</feature>
<dbReference type="EMBL" id="SDMP01000004">
    <property type="protein sequence ID" value="RYR60949.1"/>
    <property type="molecule type" value="Genomic_DNA"/>
</dbReference>
<keyword evidence="4 9" id="KW-0812">Transmembrane</keyword>
<evidence type="ECO:0000256" key="8">
    <source>
        <dbReference type="PROSITE-ProRule" id="PRU00708"/>
    </source>
</evidence>
<feature type="transmembrane region" description="Helical" evidence="9">
    <location>
        <begin position="75"/>
        <end position="94"/>
    </location>
</feature>
<dbReference type="InterPro" id="IPR032867">
    <property type="entry name" value="DYW_dom"/>
</dbReference>
<dbReference type="PROSITE" id="PS51375">
    <property type="entry name" value="PPR"/>
    <property type="match status" value="5"/>
</dbReference>
<evidence type="ECO:0000256" key="6">
    <source>
        <dbReference type="ARBA" id="ARBA00022989"/>
    </source>
</evidence>